<reference evidence="5" key="1">
    <citation type="journal article" date="2023" name="Plant J.">
        <title>The genome of the king protea, Protea cynaroides.</title>
        <authorList>
            <person name="Chang J."/>
            <person name="Duong T.A."/>
            <person name="Schoeman C."/>
            <person name="Ma X."/>
            <person name="Roodt D."/>
            <person name="Barker N."/>
            <person name="Li Z."/>
            <person name="Van de Peer Y."/>
            <person name="Mizrachi E."/>
        </authorList>
    </citation>
    <scope>NUCLEOTIDE SEQUENCE</scope>
    <source>
        <tissue evidence="5">Young leaves</tissue>
    </source>
</reference>
<dbReference type="EMBL" id="JAMYWD010000006">
    <property type="protein sequence ID" value="KAJ4968119.1"/>
    <property type="molecule type" value="Genomic_DNA"/>
</dbReference>
<proteinExistence type="predicted"/>
<evidence type="ECO:0000259" key="4">
    <source>
        <dbReference type="Pfam" id="PF25502"/>
    </source>
</evidence>
<comment type="caution">
    <text evidence="5">The sequence shown here is derived from an EMBL/GenBank/DDBJ whole genome shotgun (WGS) entry which is preliminary data.</text>
</comment>
<organism evidence="5 6">
    <name type="scientific">Protea cynaroides</name>
    <dbReference type="NCBI Taxonomy" id="273540"/>
    <lineage>
        <taxon>Eukaryota</taxon>
        <taxon>Viridiplantae</taxon>
        <taxon>Streptophyta</taxon>
        <taxon>Embryophyta</taxon>
        <taxon>Tracheophyta</taxon>
        <taxon>Spermatophyta</taxon>
        <taxon>Magnoliopsida</taxon>
        <taxon>Proteales</taxon>
        <taxon>Proteaceae</taxon>
        <taxon>Protea</taxon>
    </lineage>
</organism>
<evidence type="ECO:0000256" key="1">
    <source>
        <dbReference type="SAM" id="Coils"/>
    </source>
</evidence>
<feature type="compositionally biased region" description="Polar residues" evidence="2">
    <location>
        <begin position="1"/>
        <end position="10"/>
    </location>
</feature>
<evidence type="ECO:0000313" key="6">
    <source>
        <dbReference type="Proteomes" id="UP001141806"/>
    </source>
</evidence>
<sequence length="748" mass="83874">MWDTIPQFSHQRSRKKQRPRYKFHYPKKEEAFLSLKTSEKPRHSIKPFSFIFYSLSCALMAEGERGREPRSDSNAIASPKVVPMEDFVQALMDYLVDPVLPLKSAARDAPSISQQQRVAKQMHAVVMLYNYYHRRQFPMLEFLCFESFCKVAVNAKPNLLVYMTLMQGCSFGEDDPGKQLSIMEKVIMDACNICIDLDASKDGSRMEGWPISKVTVFLIDFKKKNCLLLFGSITEGVWSLIERDSDDLNPPSEGILEGKDGNKRTRITKRSLRDEPSAREAAFQQFAFSAIKERTNIDQSDLMLLESHVVYSITKGKTAAWFYLMQCTKPINEDIIQVPIKDAVNSLQGPMVKKISGNYMVTPAVEYFHLLPYAGIMSDWLSREENPNRSSLSHLVPGNVNIGSSLGARKVCSIEVYDSSDTSNRTFETAHIVHAKTIDKLDETLNQKEIDASPRINSKAENYSSTACPPSPDKGKSIAKIVPANHLEGKTTASGEDDLGFTRSSSKDKVEMLGPVVKICSKENTGVKVAGKNDLRNFGSHGRNATPSEDNLLVPLKSNGLEPDKIQAVMASRENELLRNALKLLQQKRDDLYQHQRDLEDEIAQCEKNLQIILSGGKDDLILKIESILEACTVACSSGTTRTYGATQLNMEKQSSLQSLKRRRFSEAILNLQDPCQELDAICLQNNWILPKYSVFPLDGGYNANVTVKGMDFECPCSGDIQADPREARESAASNVLRKLRNMASQRQ</sequence>
<dbReference type="Pfam" id="PF25502">
    <property type="entry name" value="DUF7915"/>
    <property type="match status" value="1"/>
</dbReference>
<feature type="compositionally biased region" description="Basic residues" evidence="2">
    <location>
        <begin position="11"/>
        <end position="20"/>
    </location>
</feature>
<keyword evidence="6" id="KW-1185">Reference proteome</keyword>
<dbReference type="SUPFAM" id="SSF54768">
    <property type="entry name" value="dsRNA-binding domain-like"/>
    <property type="match status" value="1"/>
</dbReference>
<dbReference type="PANTHER" id="PTHR33913:SF1">
    <property type="entry name" value="DRBM DOMAIN-CONTAINING PROTEIN"/>
    <property type="match status" value="1"/>
</dbReference>
<evidence type="ECO:0000313" key="5">
    <source>
        <dbReference type="EMBL" id="KAJ4968119.1"/>
    </source>
</evidence>
<dbReference type="Pfam" id="PF25500">
    <property type="entry name" value="DUF7913"/>
    <property type="match status" value="1"/>
</dbReference>
<dbReference type="InterPro" id="IPR057237">
    <property type="entry name" value="DUF7915"/>
</dbReference>
<evidence type="ECO:0000259" key="3">
    <source>
        <dbReference type="Pfam" id="PF25500"/>
    </source>
</evidence>
<keyword evidence="1" id="KW-0175">Coiled coil</keyword>
<feature type="region of interest" description="Disordered" evidence="2">
    <location>
        <begin position="1"/>
        <end position="20"/>
    </location>
</feature>
<gene>
    <name evidence="5" type="ORF">NE237_014820</name>
</gene>
<dbReference type="PANTHER" id="PTHR33913">
    <property type="entry name" value="ALEURONE LAYER MORPHOGENESIS PROTEIN"/>
    <property type="match status" value="1"/>
</dbReference>
<dbReference type="InterPro" id="IPR057235">
    <property type="entry name" value="DUF7913"/>
</dbReference>
<evidence type="ECO:0008006" key="7">
    <source>
        <dbReference type="Google" id="ProtNLM"/>
    </source>
</evidence>
<feature type="coiled-coil region" evidence="1">
    <location>
        <begin position="568"/>
        <end position="609"/>
    </location>
</feature>
<feature type="domain" description="DUF7915" evidence="4">
    <location>
        <begin position="234"/>
        <end position="383"/>
    </location>
</feature>
<evidence type="ECO:0000256" key="2">
    <source>
        <dbReference type="SAM" id="MobiDB-lite"/>
    </source>
</evidence>
<dbReference type="Proteomes" id="UP001141806">
    <property type="component" value="Unassembled WGS sequence"/>
</dbReference>
<dbReference type="OrthoDB" id="1909634at2759"/>
<dbReference type="AlphaFoldDB" id="A0A9Q0KCW0"/>
<feature type="domain" description="DUF7913" evidence="3">
    <location>
        <begin position="81"/>
        <end position="198"/>
    </location>
</feature>
<protein>
    <recommendedName>
        <fullName evidence="7">DRBM domain-containing protein</fullName>
    </recommendedName>
</protein>
<dbReference type="Gene3D" id="3.30.160.20">
    <property type="match status" value="1"/>
</dbReference>
<name>A0A9Q0KCW0_9MAGN</name>
<accession>A0A9Q0KCW0</accession>